<sequence length="335" mass="39928">MDDKLETKDVEMKKNDDADLFTLTQVCRKFRGYLCAPNSLATQQIWKESRLQFIPNEDLPPPEGMSEEKYVELLMMERGCQICKRNKICKIYWEFAIRCCSSCHLNKTICRNKLIRASNCPLEFVNVMPFTKDTDFSCEYNWIEQIDHAYSQYYGLSKENKKFWLDDKKHVFDSIMEYSKKRVLREKKSDWSFLLYFSLCSHCDFHFQLFLYRHFPPSPPLSKYLEDFDDTFQSTKILEIPPPFFLEQNESKAEDIPIPQLIQLHIQRLENELQQSTFNVGVSLANNYNENSNKPKGNNFIKTKKKKNKREFHNRFNKLNMKGKNSKNKFAYKYG</sequence>
<accession>A0A397TS12</accession>
<comment type="caution">
    <text evidence="1">The sequence shown here is derived from an EMBL/GenBank/DDBJ whole genome shotgun (WGS) entry which is preliminary data.</text>
</comment>
<protein>
    <recommendedName>
        <fullName evidence="3">F-box domain-containing protein</fullName>
    </recommendedName>
</protein>
<dbReference type="Proteomes" id="UP000265703">
    <property type="component" value="Unassembled WGS sequence"/>
</dbReference>
<organism evidence="1 2">
    <name type="scientific">Glomus cerebriforme</name>
    <dbReference type="NCBI Taxonomy" id="658196"/>
    <lineage>
        <taxon>Eukaryota</taxon>
        <taxon>Fungi</taxon>
        <taxon>Fungi incertae sedis</taxon>
        <taxon>Mucoromycota</taxon>
        <taxon>Glomeromycotina</taxon>
        <taxon>Glomeromycetes</taxon>
        <taxon>Glomerales</taxon>
        <taxon>Glomeraceae</taxon>
        <taxon>Glomus</taxon>
    </lineage>
</organism>
<name>A0A397TS12_9GLOM</name>
<dbReference type="AlphaFoldDB" id="A0A397TS12"/>
<keyword evidence="2" id="KW-1185">Reference proteome</keyword>
<evidence type="ECO:0008006" key="3">
    <source>
        <dbReference type="Google" id="ProtNLM"/>
    </source>
</evidence>
<reference evidence="1 2" key="1">
    <citation type="submission" date="2018-06" db="EMBL/GenBank/DDBJ databases">
        <title>Comparative genomics reveals the genomic features of Rhizophagus irregularis, R. cerebriforme, R. diaphanum and Gigaspora rosea, and their symbiotic lifestyle signature.</title>
        <authorList>
            <person name="Morin E."/>
            <person name="San Clemente H."/>
            <person name="Chen E.C.H."/>
            <person name="De La Providencia I."/>
            <person name="Hainaut M."/>
            <person name="Kuo A."/>
            <person name="Kohler A."/>
            <person name="Murat C."/>
            <person name="Tang N."/>
            <person name="Roy S."/>
            <person name="Loubradou J."/>
            <person name="Henrissat B."/>
            <person name="Grigoriev I.V."/>
            <person name="Corradi N."/>
            <person name="Roux C."/>
            <person name="Martin F.M."/>
        </authorList>
    </citation>
    <scope>NUCLEOTIDE SEQUENCE [LARGE SCALE GENOMIC DNA]</scope>
    <source>
        <strain evidence="1 2">DAOM 227022</strain>
    </source>
</reference>
<evidence type="ECO:0000313" key="2">
    <source>
        <dbReference type="Proteomes" id="UP000265703"/>
    </source>
</evidence>
<gene>
    <name evidence="1" type="ORF">C1645_869986</name>
</gene>
<evidence type="ECO:0000313" key="1">
    <source>
        <dbReference type="EMBL" id="RIA99425.1"/>
    </source>
</evidence>
<proteinExistence type="predicted"/>
<dbReference type="STRING" id="658196.A0A397TS12"/>
<dbReference type="EMBL" id="QKYT01000004">
    <property type="protein sequence ID" value="RIA99425.1"/>
    <property type="molecule type" value="Genomic_DNA"/>
</dbReference>
<dbReference type="OrthoDB" id="2322499at2759"/>